<dbReference type="Gene3D" id="3.40.390.10">
    <property type="entry name" value="Collagenase (Catalytic Domain)"/>
    <property type="match status" value="1"/>
</dbReference>
<name>A0A8N1S311_9HYME</name>
<comment type="caution">
    <text evidence="6">Lacks conserved residue(s) required for the propagation of feature annotation.</text>
</comment>
<proteinExistence type="predicted"/>
<evidence type="ECO:0000256" key="3">
    <source>
        <dbReference type="ARBA" id="ARBA00022801"/>
    </source>
</evidence>
<dbReference type="GeneID" id="105423708"/>
<evidence type="ECO:0000259" key="8">
    <source>
        <dbReference type="PROSITE" id="PS51864"/>
    </source>
</evidence>
<dbReference type="PRINTS" id="PR00480">
    <property type="entry name" value="ASTACIN"/>
</dbReference>
<keyword evidence="4 6" id="KW-0862">Zinc</keyword>
<dbReference type="Pfam" id="PF01400">
    <property type="entry name" value="Astacin"/>
    <property type="match status" value="1"/>
</dbReference>
<evidence type="ECO:0000313" key="10">
    <source>
        <dbReference type="RefSeq" id="XP_025073244.1"/>
    </source>
</evidence>
<evidence type="ECO:0000256" key="5">
    <source>
        <dbReference type="ARBA" id="ARBA00023049"/>
    </source>
</evidence>
<evidence type="ECO:0000256" key="1">
    <source>
        <dbReference type="ARBA" id="ARBA00022670"/>
    </source>
</evidence>
<evidence type="ECO:0000256" key="2">
    <source>
        <dbReference type="ARBA" id="ARBA00022723"/>
    </source>
</evidence>
<dbReference type="OrthoDB" id="7544260at2759"/>
<evidence type="ECO:0000313" key="9">
    <source>
        <dbReference type="Proteomes" id="UP000504615"/>
    </source>
</evidence>
<evidence type="ECO:0000256" key="4">
    <source>
        <dbReference type="ARBA" id="ARBA00022833"/>
    </source>
</evidence>
<dbReference type="GO" id="GO:0004222">
    <property type="term" value="F:metalloendopeptidase activity"/>
    <property type="evidence" value="ECO:0007669"/>
    <property type="project" value="UniProtKB-UniRule"/>
</dbReference>
<dbReference type="GO" id="GO:0008270">
    <property type="term" value="F:zinc ion binding"/>
    <property type="evidence" value="ECO:0007669"/>
    <property type="project" value="UniProtKB-UniRule"/>
</dbReference>
<dbReference type="PANTHER" id="PTHR10127:SF780">
    <property type="entry name" value="METALLOENDOPEPTIDASE"/>
    <property type="match status" value="1"/>
</dbReference>
<organism evidence="9 10">
    <name type="scientific">Pogonomyrmex barbatus</name>
    <name type="common">red harvester ant</name>
    <dbReference type="NCBI Taxonomy" id="144034"/>
    <lineage>
        <taxon>Eukaryota</taxon>
        <taxon>Metazoa</taxon>
        <taxon>Ecdysozoa</taxon>
        <taxon>Arthropoda</taxon>
        <taxon>Hexapoda</taxon>
        <taxon>Insecta</taxon>
        <taxon>Pterygota</taxon>
        <taxon>Neoptera</taxon>
        <taxon>Endopterygota</taxon>
        <taxon>Hymenoptera</taxon>
        <taxon>Apocrita</taxon>
        <taxon>Aculeata</taxon>
        <taxon>Formicoidea</taxon>
        <taxon>Formicidae</taxon>
        <taxon>Myrmicinae</taxon>
        <taxon>Pogonomyrmex</taxon>
    </lineage>
</organism>
<dbReference type="SUPFAM" id="SSF55486">
    <property type="entry name" value="Metalloproteases ('zincins'), catalytic domain"/>
    <property type="match status" value="1"/>
</dbReference>
<dbReference type="GO" id="GO:0006508">
    <property type="term" value="P:proteolysis"/>
    <property type="evidence" value="ECO:0007669"/>
    <property type="project" value="UniProtKB-KW"/>
</dbReference>
<dbReference type="SMART" id="SM00235">
    <property type="entry name" value="ZnMc"/>
    <property type="match status" value="1"/>
</dbReference>
<accession>A0A8N1S311</accession>
<sequence>MLKDALHTIMSRTCIKFIRIKKYENLPANNWINITGHQKGCFSDLGRNAYGYTTLNLDVNACFRTVGHSMHEIMHTLGVYHEHMRPDRDKYITIIWENIRKEVTFNFHILNNSIVTDYGLPYDYDSVMHYSMTAFSTDKSLPTIIPRVI</sequence>
<feature type="binding site" evidence="6">
    <location>
        <position position="75"/>
    </location>
    <ligand>
        <name>Zn(2+)</name>
        <dbReference type="ChEBI" id="CHEBI:29105"/>
        <note>catalytic</note>
    </ligand>
</feature>
<dbReference type="InterPro" id="IPR006026">
    <property type="entry name" value="Peptidase_Metallo"/>
</dbReference>
<dbReference type="RefSeq" id="XP_025073244.1">
    <property type="nucleotide sequence ID" value="XM_025217459.1"/>
</dbReference>
<feature type="binding site" evidence="6">
    <location>
        <position position="71"/>
    </location>
    <ligand>
        <name>Zn(2+)</name>
        <dbReference type="ChEBI" id="CHEBI:29105"/>
        <note>catalytic</note>
    </ligand>
</feature>
<comment type="cofactor">
    <cofactor evidence="6 7">
        <name>Zn(2+)</name>
        <dbReference type="ChEBI" id="CHEBI:29105"/>
    </cofactor>
    <text evidence="6 7">Binds 1 zinc ion per subunit.</text>
</comment>
<gene>
    <name evidence="10" type="primary">LOC105423708</name>
</gene>
<dbReference type="PANTHER" id="PTHR10127">
    <property type="entry name" value="DISCOIDIN, CUB, EGF, LAMININ , AND ZINC METALLOPROTEASE DOMAIN CONTAINING"/>
    <property type="match status" value="1"/>
</dbReference>
<dbReference type="EC" id="3.4.24.-" evidence="7"/>
<reference evidence="10" key="1">
    <citation type="submission" date="2025-08" db="UniProtKB">
        <authorList>
            <consortium name="RefSeq"/>
        </authorList>
    </citation>
    <scope>IDENTIFICATION</scope>
</reference>
<dbReference type="PROSITE" id="PS51864">
    <property type="entry name" value="ASTACIN"/>
    <property type="match status" value="1"/>
</dbReference>
<evidence type="ECO:0000256" key="7">
    <source>
        <dbReference type="RuleBase" id="RU361183"/>
    </source>
</evidence>
<protein>
    <recommendedName>
        <fullName evidence="7">Metalloendopeptidase</fullName>
        <ecNumber evidence="7">3.4.24.-</ecNumber>
    </recommendedName>
</protein>
<keyword evidence="9" id="KW-1185">Reference proteome</keyword>
<evidence type="ECO:0000256" key="6">
    <source>
        <dbReference type="PROSITE-ProRule" id="PRU01211"/>
    </source>
</evidence>
<feature type="domain" description="Peptidase M12A" evidence="8">
    <location>
        <begin position="1"/>
        <end position="149"/>
    </location>
</feature>
<feature type="active site" evidence="6">
    <location>
        <position position="72"/>
    </location>
</feature>
<dbReference type="InterPro" id="IPR001506">
    <property type="entry name" value="Peptidase_M12A"/>
</dbReference>
<keyword evidence="1 6" id="KW-0645">Protease</keyword>
<keyword evidence="3 6" id="KW-0378">Hydrolase</keyword>
<dbReference type="AlphaFoldDB" id="A0A8N1S311"/>
<dbReference type="InterPro" id="IPR024079">
    <property type="entry name" value="MetalloPept_cat_dom_sf"/>
</dbReference>
<dbReference type="Proteomes" id="UP000504615">
    <property type="component" value="Unplaced"/>
</dbReference>
<keyword evidence="5 6" id="KW-0482">Metalloprotease</keyword>
<keyword evidence="2 6" id="KW-0479">Metal-binding</keyword>
<feature type="binding site" evidence="6">
    <location>
        <position position="81"/>
    </location>
    <ligand>
        <name>Zn(2+)</name>
        <dbReference type="ChEBI" id="CHEBI:29105"/>
        <note>catalytic</note>
    </ligand>
</feature>